<reference evidence="2" key="1">
    <citation type="submission" date="2013-04" db="EMBL/GenBank/DDBJ databases">
        <title>The Genome Sequence of Fonticula alba ATCC 38817.</title>
        <authorList>
            <consortium name="The Broad Institute Genomics Platform"/>
            <person name="Russ C."/>
            <person name="Cuomo C."/>
            <person name="Burger G."/>
            <person name="Gray M.W."/>
            <person name="Holland P.W.H."/>
            <person name="King N."/>
            <person name="Lang F.B.F."/>
            <person name="Roger A.J."/>
            <person name="Ruiz-Trillo I."/>
            <person name="Brown M."/>
            <person name="Walker B."/>
            <person name="Young S."/>
            <person name="Zeng Q."/>
            <person name="Gargeya S."/>
            <person name="Fitzgerald M."/>
            <person name="Haas B."/>
            <person name="Abouelleil A."/>
            <person name="Allen A.W."/>
            <person name="Alvarado L."/>
            <person name="Arachchi H.M."/>
            <person name="Berlin A.M."/>
            <person name="Chapman S.B."/>
            <person name="Gainer-Dewar J."/>
            <person name="Goldberg J."/>
            <person name="Griggs A."/>
            <person name="Gujja S."/>
            <person name="Hansen M."/>
            <person name="Howarth C."/>
            <person name="Imamovic A."/>
            <person name="Ireland A."/>
            <person name="Larimer J."/>
            <person name="McCowan C."/>
            <person name="Murphy C."/>
            <person name="Pearson M."/>
            <person name="Poon T.W."/>
            <person name="Priest M."/>
            <person name="Roberts A."/>
            <person name="Saif S."/>
            <person name="Shea T."/>
            <person name="Sisk P."/>
            <person name="Sykes S."/>
            <person name="Wortman J."/>
            <person name="Nusbaum C."/>
            <person name="Birren B."/>
        </authorList>
    </citation>
    <scope>NUCLEOTIDE SEQUENCE [LARGE SCALE GENOMIC DNA]</scope>
    <source>
        <strain evidence="2">ATCC 38817</strain>
    </source>
</reference>
<dbReference type="EMBL" id="KB932219">
    <property type="protein sequence ID" value="KCV67425.1"/>
    <property type="molecule type" value="Genomic_DNA"/>
</dbReference>
<dbReference type="AlphaFoldDB" id="A0A058YZL7"/>
<protein>
    <submittedName>
        <fullName evidence="2">Uncharacterized protein</fullName>
    </submittedName>
</protein>
<sequence length="144" mass="14397">MPGGPAAGRPLPGPRGSSLDRSLPGDADGGPDACEGSSAGGPHPIATPPAHRLIRMAAPGSSAMEARRRMRDPCLLAGWRALGPGGAGLRASWPQAPSTRHPARGPFRPALRAPGTRRHTAGAHGPAGGPGRGRVDTGSSRGPP</sequence>
<organism evidence="2">
    <name type="scientific">Fonticula alba</name>
    <name type="common">Slime mold</name>
    <dbReference type="NCBI Taxonomy" id="691883"/>
    <lineage>
        <taxon>Eukaryota</taxon>
        <taxon>Rotosphaerida</taxon>
        <taxon>Fonticulaceae</taxon>
        <taxon>Fonticula</taxon>
    </lineage>
</organism>
<evidence type="ECO:0000256" key="1">
    <source>
        <dbReference type="SAM" id="MobiDB-lite"/>
    </source>
</evidence>
<dbReference type="GeneID" id="20530842"/>
<evidence type="ECO:0000313" key="2">
    <source>
        <dbReference type="EMBL" id="KCV67425.1"/>
    </source>
</evidence>
<feature type="region of interest" description="Disordered" evidence="1">
    <location>
        <begin position="1"/>
        <end position="65"/>
    </location>
</feature>
<name>A0A058YZL7_FONAL</name>
<keyword evidence="3" id="KW-1185">Reference proteome</keyword>
<proteinExistence type="predicted"/>
<dbReference type="RefSeq" id="XP_009498152.1">
    <property type="nucleotide sequence ID" value="XM_009499877.1"/>
</dbReference>
<accession>A0A058YZL7</accession>
<evidence type="ECO:0000313" key="3">
    <source>
        <dbReference type="Proteomes" id="UP000030693"/>
    </source>
</evidence>
<gene>
    <name evidence="2" type="ORF">H696_06117</name>
</gene>
<feature type="region of interest" description="Disordered" evidence="1">
    <location>
        <begin position="83"/>
        <end position="144"/>
    </location>
</feature>
<dbReference type="Proteomes" id="UP000030693">
    <property type="component" value="Unassembled WGS sequence"/>
</dbReference>
<feature type="compositionally biased region" description="Low complexity" evidence="1">
    <location>
        <begin position="7"/>
        <end position="19"/>
    </location>
</feature>